<evidence type="ECO:0000313" key="2">
    <source>
        <dbReference type="EMBL" id="RYC66492.1"/>
    </source>
</evidence>
<reference evidence="2 3" key="1">
    <citation type="submission" date="2019-01" db="EMBL/GenBank/DDBJ databases">
        <title>Spirosoma flava sp. nov., a propanil-degrading bacterium isolated from herbicide-contaminated soil.</title>
        <authorList>
            <person name="Zhang L."/>
            <person name="Jiang J.-D."/>
        </authorList>
    </citation>
    <scope>NUCLEOTIDE SEQUENCE [LARGE SCALE GENOMIC DNA]</scope>
    <source>
        <strain evidence="2 3">TY50</strain>
    </source>
</reference>
<name>A0A4Q2UE13_9BACT</name>
<protein>
    <submittedName>
        <fullName evidence="2">Uncharacterized protein</fullName>
    </submittedName>
</protein>
<sequence>MKTFSQHKTEQPTGDTNRQTVNSSETRPNWHNDEVRGTLDPLIQALFMPSVEEFVNEYQY</sequence>
<feature type="compositionally biased region" description="Polar residues" evidence="1">
    <location>
        <begin position="1"/>
        <end position="27"/>
    </location>
</feature>
<dbReference type="AlphaFoldDB" id="A0A4Q2UE13"/>
<feature type="region of interest" description="Disordered" evidence="1">
    <location>
        <begin position="1"/>
        <end position="35"/>
    </location>
</feature>
<dbReference type="RefSeq" id="WP_129606639.1">
    <property type="nucleotide sequence ID" value="NZ_SBLB01000014.1"/>
</dbReference>
<keyword evidence="3" id="KW-1185">Reference proteome</keyword>
<accession>A0A4Q2UE13</accession>
<evidence type="ECO:0000313" key="3">
    <source>
        <dbReference type="Proteomes" id="UP000290407"/>
    </source>
</evidence>
<proteinExistence type="predicted"/>
<dbReference type="EMBL" id="SBLB01000014">
    <property type="protein sequence ID" value="RYC66492.1"/>
    <property type="molecule type" value="Genomic_DNA"/>
</dbReference>
<gene>
    <name evidence="2" type="ORF">EQG79_29410</name>
</gene>
<comment type="caution">
    <text evidence="2">The sequence shown here is derived from an EMBL/GenBank/DDBJ whole genome shotgun (WGS) entry which is preliminary data.</text>
</comment>
<dbReference type="Proteomes" id="UP000290407">
    <property type="component" value="Unassembled WGS sequence"/>
</dbReference>
<organism evidence="2 3">
    <name type="scientific">Spirosoma sordidisoli</name>
    <dbReference type="NCBI Taxonomy" id="2502893"/>
    <lineage>
        <taxon>Bacteria</taxon>
        <taxon>Pseudomonadati</taxon>
        <taxon>Bacteroidota</taxon>
        <taxon>Cytophagia</taxon>
        <taxon>Cytophagales</taxon>
        <taxon>Cytophagaceae</taxon>
        <taxon>Spirosoma</taxon>
    </lineage>
</organism>
<evidence type="ECO:0000256" key="1">
    <source>
        <dbReference type="SAM" id="MobiDB-lite"/>
    </source>
</evidence>